<reference evidence="1" key="1">
    <citation type="submission" date="2022-04" db="EMBL/GenBank/DDBJ databases">
        <title>Carnegiea gigantea Genome sequencing and assembly v2.</title>
        <authorList>
            <person name="Copetti D."/>
            <person name="Sanderson M.J."/>
            <person name="Burquez A."/>
            <person name="Wojciechowski M.F."/>
        </authorList>
    </citation>
    <scope>NUCLEOTIDE SEQUENCE</scope>
    <source>
        <strain evidence="1">SGP5-SGP5p</strain>
        <tissue evidence="1">Aerial part</tissue>
    </source>
</reference>
<accession>A0A9Q1GSR6</accession>
<name>A0A9Q1GSR6_9CARY</name>
<dbReference type="AlphaFoldDB" id="A0A9Q1GSR6"/>
<gene>
    <name evidence="1" type="ORF">Cgig2_032952</name>
</gene>
<evidence type="ECO:0000313" key="2">
    <source>
        <dbReference type="Proteomes" id="UP001153076"/>
    </source>
</evidence>
<evidence type="ECO:0000313" key="1">
    <source>
        <dbReference type="EMBL" id="KAJ8423938.1"/>
    </source>
</evidence>
<dbReference type="Proteomes" id="UP001153076">
    <property type="component" value="Unassembled WGS sequence"/>
</dbReference>
<dbReference type="EMBL" id="JAKOGI010001823">
    <property type="protein sequence ID" value="KAJ8423938.1"/>
    <property type="molecule type" value="Genomic_DNA"/>
</dbReference>
<organism evidence="1 2">
    <name type="scientific">Carnegiea gigantea</name>
    <dbReference type="NCBI Taxonomy" id="171969"/>
    <lineage>
        <taxon>Eukaryota</taxon>
        <taxon>Viridiplantae</taxon>
        <taxon>Streptophyta</taxon>
        <taxon>Embryophyta</taxon>
        <taxon>Tracheophyta</taxon>
        <taxon>Spermatophyta</taxon>
        <taxon>Magnoliopsida</taxon>
        <taxon>eudicotyledons</taxon>
        <taxon>Gunneridae</taxon>
        <taxon>Pentapetalae</taxon>
        <taxon>Caryophyllales</taxon>
        <taxon>Cactineae</taxon>
        <taxon>Cactaceae</taxon>
        <taxon>Cactoideae</taxon>
        <taxon>Echinocereeae</taxon>
        <taxon>Carnegiea</taxon>
    </lineage>
</organism>
<keyword evidence="2" id="KW-1185">Reference proteome</keyword>
<sequence>MVKLSVIVNCMLCGRDSKKECQLGEEWGATLLKGSSFGTLLSNPNDNELEGQKNATEAVDKDVHEGLSNNSKIITQPLNNAQCRPIYVGKLTSQMLMKRLLAPYALLVVLLKWNFNSIRTVNNVNFLARTRRVKISKSSHNSPTPTEIAEEALQLEKRLGISIIDDETPVVRRITRSLRKALKNKRQARDVRS</sequence>
<protein>
    <submittedName>
        <fullName evidence="1">Uncharacterized protein</fullName>
    </submittedName>
</protein>
<proteinExistence type="predicted"/>
<comment type="caution">
    <text evidence="1">The sequence shown here is derived from an EMBL/GenBank/DDBJ whole genome shotgun (WGS) entry which is preliminary data.</text>
</comment>